<dbReference type="AlphaFoldDB" id="A0A0D1I6V6"/>
<sequence>MNNEVIQSLRKFVIQTDKSLAVLSDAISKKTQKIDEIKEEIDAGLLELSKEVSPFIKILPVIFKELSKAAEILPAGEYIKNWTLETTQDVIKYSSNFGWTFNEYMGGVDIINPDILNMDKKQIDAYYMSLFEEIYVDIKPVILNRVESNHTVLLEECFYTIETGKFAVSLPALILIIEGEISDFTESEKVGWRLMDEWEKCLSTNDQVKNDSLRAISAYSLVEYLKNALFARQTFNQQRSSDINRNWVYHGRDNSSLWTKTDVFKLLNILTTISTLK</sequence>
<name>A0A0D1I6V6_BACIU</name>
<accession>A0A0D1I6V6</accession>
<protein>
    <submittedName>
        <fullName evidence="1">Uncharacterized protein</fullName>
    </submittedName>
</protein>
<dbReference type="Proteomes" id="UP000032247">
    <property type="component" value="Unassembled WGS sequence"/>
</dbReference>
<evidence type="ECO:0000313" key="1">
    <source>
        <dbReference type="EMBL" id="KIU04523.1"/>
    </source>
</evidence>
<dbReference type="PATRIC" id="fig|1423.173.peg.4982"/>
<reference evidence="1 2" key="1">
    <citation type="submission" date="2014-12" db="EMBL/GenBank/DDBJ databases">
        <title>Comparative genome analysis of Bacillus coagulans HM-08, Clostridium butyricum HM-68, Bacillus subtilis HM-66 and Bacillus licheniformis BL-09.</title>
        <authorList>
            <person name="Zhang H."/>
        </authorList>
    </citation>
    <scope>NUCLEOTIDE SEQUENCE [LARGE SCALE GENOMIC DNA]</scope>
    <source>
        <strain evidence="1 2">HM-66</strain>
    </source>
</reference>
<comment type="caution">
    <text evidence="1">The sequence shown here is derived from an EMBL/GenBank/DDBJ whole genome shotgun (WGS) entry which is preliminary data.</text>
</comment>
<proteinExistence type="predicted"/>
<organism evidence="1 2">
    <name type="scientific">Bacillus subtilis</name>
    <dbReference type="NCBI Taxonomy" id="1423"/>
    <lineage>
        <taxon>Bacteria</taxon>
        <taxon>Bacillati</taxon>
        <taxon>Bacillota</taxon>
        <taxon>Bacilli</taxon>
        <taxon>Bacillales</taxon>
        <taxon>Bacillaceae</taxon>
        <taxon>Bacillus</taxon>
    </lineage>
</organism>
<evidence type="ECO:0000313" key="2">
    <source>
        <dbReference type="Proteomes" id="UP000032247"/>
    </source>
</evidence>
<gene>
    <name evidence="1" type="ORF">SC09_contig8orf00186</name>
</gene>
<dbReference type="EMBL" id="JXBC01000014">
    <property type="protein sequence ID" value="KIU04523.1"/>
    <property type="molecule type" value="Genomic_DNA"/>
</dbReference>
<dbReference type="RefSeq" id="WP_043859115.1">
    <property type="nucleotide sequence ID" value="NZ_CP061871.1"/>
</dbReference>